<name>A0ABV6Z367_UNCC1</name>
<feature type="compositionally biased region" description="Basic and acidic residues" evidence="1">
    <location>
        <begin position="288"/>
        <end position="297"/>
    </location>
</feature>
<organism evidence="3 4">
    <name type="scientific">candidate division CSSED10-310 bacterium</name>
    <dbReference type="NCBI Taxonomy" id="2855610"/>
    <lineage>
        <taxon>Bacteria</taxon>
        <taxon>Bacteria division CSSED10-310</taxon>
    </lineage>
</organism>
<dbReference type="EMBL" id="JBHPBY010000375">
    <property type="protein sequence ID" value="MFC1852839.1"/>
    <property type="molecule type" value="Genomic_DNA"/>
</dbReference>
<dbReference type="PANTHER" id="PTHR43830">
    <property type="entry name" value="PROTEIN PSP1"/>
    <property type="match status" value="1"/>
</dbReference>
<reference evidence="3 4" key="1">
    <citation type="submission" date="2024-09" db="EMBL/GenBank/DDBJ databases">
        <title>Laminarin stimulates single cell rates of sulfate reduction while oxygen inhibits transcriptomic activity in coastal marine sediment.</title>
        <authorList>
            <person name="Lindsay M."/>
            <person name="Orcutt B."/>
            <person name="Emerson D."/>
            <person name="Stepanauskas R."/>
            <person name="D'Angelo T."/>
        </authorList>
    </citation>
    <scope>NUCLEOTIDE SEQUENCE [LARGE SCALE GENOMIC DNA]</scope>
    <source>
        <strain evidence="3">SAG AM-311-K15</strain>
    </source>
</reference>
<evidence type="ECO:0000313" key="3">
    <source>
        <dbReference type="EMBL" id="MFC1852839.1"/>
    </source>
</evidence>
<accession>A0ABV6Z367</accession>
<feature type="domain" description="PSP1 C-terminal" evidence="2">
    <location>
        <begin position="75"/>
        <end position="160"/>
    </location>
</feature>
<sequence>MNSEDVKEQTEEVIDETIISVSFPNRLRLAYFGNNGISLAPGDHCMVQTDSGLQIAKVDNAKVPLLISRYLQNIRPIVRKATPEDIERYEKNQELEQQAYNLCIQKIKERTLPMKLVKVRFYFDRSKAIFYFTADGRVDFRELVKDLAYEFKTRIEMRQIGVRDEAKMIGGYGCCGLTLCCCTFLKDFEPVSIRMAKEQNLTLIPSKISGLCGRLMCCLMYEFETYREIKKQFPKVGKKITTTHGEGKVARVNIVRESLLVDIPDKGLIEVKRDEIIKKNTKNTPKKKIADQQDHKSGLKGTHGNAEKTQ</sequence>
<evidence type="ECO:0000256" key="1">
    <source>
        <dbReference type="SAM" id="MobiDB-lite"/>
    </source>
</evidence>
<dbReference type="PROSITE" id="PS51411">
    <property type="entry name" value="PSP1_C"/>
    <property type="match status" value="1"/>
</dbReference>
<dbReference type="Pfam" id="PF04468">
    <property type="entry name" value="PSP1"/>
    <property type="match status" value="1"/>
</dbReference>
<dbReference type="InterPro" id="IPR007557">
    <property type="entry name" value="PSP1_C"/>
</dbReference>
<comment type="caution">
    <text evidence="3">The sequence shown here is derived from an EMBL/GenBank/DDBJ whole genome shotgun (WGS) entry which is preliminary data.</text>
</comment>
<dbReference type="Proteomes" id="UP001594351">
    <property type="component" value="Unassembled WGS sequence"/>
</dbReference>
<dbReference type="NCBIfam" id="NF041131">
    <property type="entry name" value="RicT_YaaT_fam"/>
    <property type="match status" value="1"/>
</dbReference>
<evidence type="ECO:0000313" key="4">
    <source>
        <dbReference type="Proteomes" id="UP001594351"/>
    </source>
</evidence>
<evidence type="ECO:0000259" key="2">
    <source>
        <dbReference type="PROSITE" id="PS51411"/>
    </source>
</evidence>
<feature type="region of interest" description="Disordered" evidence="1">
    <location>
        <begin position="280"/>
        <end position="310"/>
    </location>
</feature>
<keyword evidence="4" id="KW-1185">Reference proteome</keyword>
<proteinExistence type="predicted"/>
<gene>
    <name evidence="3" type="ORF">ACFL27_21790</name>
</gene>
<dbReference type="InterPro" id="IPR047767">
    <property type="entry name" value="PSP1-like"/>
</dbReference>
<dbReference type="PANTHER" id="PTHR43830:SF3">
    <property type="entry name" value="PROTEIN PSP1"/>
    <property type="match status" value="1"/>
</dbReference>
<protein>
    <submittedName>
        <fullName evidence="3">Stage 0 sporulation family protein</fullName>
    </submittedName>
</protein>